<dbReference type="Proteomes" id="UP000801492">
    <property type="component" value="Unassembled WGS sequence"/>
</dbReference>
<feature type="transmembrane region" description="Helical" evidence="7">
    <location>
        <begin position="210"/>
        <end position="230"/>
    </location>
</feature>
<feature type="transmembrane region" description="Helical" evidence="7">
    <location>
        <begin position="119"/>
        <end position="140"/>
    </location>
</feature>
<dbReference type="SUPFAM" id="SSF103473">
    <property type="entry name" value="MFS general substrate transporter"/>
    <property type="match status" value="1"/>
</dbReference>
<dbReference type="EMBL" id="VTPC01008628">
    <property type="protein sequence ID" value="KAF2892638.1"/>
    <property type="molecule type" value="Genomic_DNA"/>
</dbReference>
<dbReference type="Pfam" id="PF00083">
    <property type="entry name" value="Sugar_tr"/>
    <property type="match status" value="1"/>
</dbReference>
<comment type="subcellular location">
    <subcellularLocation>
        <location evidence="1">Membrane</location>
        <topology evidence="1">Multi-pass membrane protein</topology>
    </subcellularLocation>
</comment>
<feature type="transmembrane region" description="Helical" evidence="7">
    <location>
        <begin position="444"/>
        <end position="465"/>
    </location>
</feature>
<dbReference type="InterPro" id="IPR005829">
    <property type="entry name" value="Sugar_transporter_CS"/>
</dbReference>
<feature type="transmembrane region" description="Helical" evidence="7">
    <location>
        <begin position="342"/>
        <end position="363"/>
    </location>
</feature>
<feature type="transmembrane region" description="Helical" evidence="7">
    <location>
        <begin position="146"/>
        <end position="171"/>
    </location>
</feature>
<dbReference type="AlphaFoldDB" id="A0A8K0CXL8"/>
<keyword evidence="10" id="KW-1185">Reference proteome</keyword>
<comment type="similarity">
    <text evidence="6">Belongs to the major facilitator superfamily. Sugar transporter (TC 2.A.1.1) family.</text>
</comment>
<evidence type="ECO:0000256" key="7">
    <source>
        <dbReference type="SAM" id="Phobius"/>
    </source>
</evidence>
<dbReference type="InterPro" id="IPR003663">
    <property type="entry name" value="Sugar/inositol_transpt"/>
</dbReference>
<dbReference type="OrthoDB" id="6612291at2759"/>
<feature type="transmembrane region" description="Helical" evidence="7">
    <location>
        <begin position="477"/>
        <end position="496"/>
    </location>
</feature>
<evidence type="ECO:0000259" key="8">
    <source>
        <dbReference type="PROSITE" id="PS50850"/>
    </source>
</evidence>
<dbReference type="Gene3D" id="1.20.1250.20">
    <property type="entry name" value="MFS general substrate transporter like domains"/>
    <property type="match status" value="1"/>
</dbReference>
<feature type="transmembrane region" description="Helical" evidence="7">
    <location>
        <begin position="375"/>
        <end position="395"/>
    </location>
</feature>
<feature type="transmembrane region" description="Helical" evidence="7">
    <location>
        <begin position="307"/>
        <end position="330"/>
    </location>
</feature>
<feature type="domain" description="Major facilitator superfamily (MFS) profile" evidence="8">
    <location>
        <begin position="50"/>
        <end position="500"/>
    </location>
</feature>
<feature type="transmembrane region" description="Helical" evidence="7">
    <location>
        <begin position="183"/>
        <end position="204"/>
    </location>
</feature>
<reference evidence="9" key="1">
    <citation type="submission" date="2019-08" db="EMBL/GenBank/DDBJ databases">
        <title>The genome of the North American firefly Photinus pyralis.</title>
        <authorList>
            <consortium name="Photinus pyralis genome working group"/>
            <person name="Fallon T.R."/>
            <person name="Sander Lower S.E."/>
            <person name="Weng J.-K."/>
        </authorList>
    </citation>
    <scope>NUCLEOTIDE SEQUENCE</scope>
    <source>
        <strain evidence="9">TRF0915ILg1</strain>
        <tissue evidence="9">Whole body</tissue>
    </source>
</reference>
<dbReference type="GO" id="GO:0022857">
    <property type="term" value="F:transmembrane transporter activity"/>
    <property type="evidence" value="ECO:0007669"/>
    <property type="project" value="InterPro"/>
</dbReference>
<dbReference type="InterPro" id="IPR050549">
    <property type="entry name" value="MFS_Trehalose_Transporter"/>
</dbReference>
<dbReference type="PANTHER" id="PTHR48021:SF89">
    <property type="entry name" value="FI02132P-RELATED"/>
    <property type="match status" value="1"/>
</dbReference>
<dbReference type="PRINTS" id="PR00171">
    <property type="entry name" value="SUGRTRNSPORT"/>
</dbReference>
<dbReference type="GO" id="GO:0016020">
    <property type="term" value="C:membrane"/>
    <property type="evidence" value="ECO:0007669"/>
    <property type="project" value="UniProtKB-SubCell"/>
</dbReference>
<gene>
    <name evidence="9" type="ORF">ILUMI_13537</name>
</gene>
<organism evidence="9 10">
    <name type="scientific">Ignelater luminosus</name>
    <name type="common">Cucubano</name>
    <name type="synonym">Pyrophorus luminosus</name>
    <dbReference type="NCBI Taxonomy" id="2038154"/>
    <lineage>
        <taxon>Eukaryota</taxon>
        <taxon>Metazoa</taxon>
        <taxon>Ecdysozoa</taxon>
        <taxon>Arthropoda</taxon>
        <taxon>Hexapoda</taxon>
        <taxon>Insecta</taxon>
        <taxon>Pterygota</taxon>
        <taxon>Neoptera</taxon>
        <taxon>Endopterygota</taxon>
        <taxon>Coleoptera</taxon>
        <taxon>Polyphaga</taxon>
        <taxon>Elateriformia</taxon>
        <taxon>Elateroidea</taxon>
        <taxon>Elateridae</taxon>
        <taxon>Agrypninae</taxon>
        <taxon>Pyrophorini</taxon>
        <taxon>Ignelater</taxon>
    </lineage>
</organism>
<proteinExistence type="inferred from homology"/>
<evidence type="ECO:0000256" key="1">
    <source>
        <dbReference type="ARBA" id="ARBA00004141"/>
    </source>
</evidence>
<keyword evidence="5" id="KW-0325">Glycoprotein</keyword>
<evidence type="ECO:0000256" key="2">
    <source>
        <dbReference type="ARBA" id="ARBA00022692"/>
    </source>
</evidence>
<name>A0A8K0CXL8_IGNLU</name>
<dbReference type="InterPro" id="IPR005828">
    <property type="entry name" value="MFS_sugar_transport-like"/>
</dbReference>
<keyword evidence="2 7" id="KW-0812">Transmembrane</keyword>
<evidence type="ECO:0000256" key="5">
    <source>
        <dbReference type="ARBA" id="ARBA00023180"/>
    </source>
</evidence>
<keyword evidence="4 7" id="KW-0472">Membrane</keyword>
<dbReference type="PANTHER" id="PTHR48021">
    <property type="match status" value="1"/>
</dbReference>
<evidence type="ECO:0000256" key="6">
    <source>
        <dbReference type="RuleBase" id="RU003346"/>
    </source>
</evidence>
<dbReference type="FunFam" id="1.20.1250.20:FF:000249">
    <property type="entry name" value="facilitated trehalose transporter Tret1"/>
    <property type="match status" value="1"/>
</dbReference>
<dbReference type="PROSITE" id="PS50850">
    <property type="entry name" value="MFS"/>
    <property type="match status" value="1"/>
</dbReference>
<evidence type="ECO:0000256" key="4">
    <source>
        <dbReference type="ARBA" id="ARBA00023136"/>
    </source>
</evidence>
<protein>
    <recommendedName>
        <fullName evidence="8">Major facilitator superfamily (MFS) profile domain-containing protein</fullName>
    </recommendedName>
</protein>
<comment type="caution">
    <text evidence="9">The sequence shown here is derived from an EMBL/GenBank/DDBJ whole genome shotgun (WGS) entry which is preliminary data.</text>
</comment>
<accession>A0A8K0CXL8</accession>
<evidence type="ECO:0000256" key="3">
    <source>
        <dbReference type="ARBA" id="ARBA00022989"/>
    </source>
</evidence>
<evidence type="ECO:0000313" key="9">
    <source>
        <dbReference type="EMBL" id="KAF2892638.1"/>
    </source>
</evidence>
<evidence type="ECO:0000313" key="10">
    <source>
        <dbReference type="Proteomes" id="UP000801492"/>
    </source>
</evidence>
<keyword evidence="3 7" id="KW-1133">Transmembrane helix</keyword>
<dbReference type="NCBIfam" id="TIGR00879">
    <property type="entry name" value="SP"/>
    <property type="match status" value="1"/>
</dbReference>
<feature type="transmembrane region" description="Helical" evidence="7">
    <location>
        <begin position="48"/>
        <end position="76"/>
    </location>
</feature>
<dbReference type="PROSITE" id="PS00216">
    <property type="entry name" value="SUGAR_TRANSPORT_1"/>
    <property type="match status" value="1"/>
</dbReference>
<dbReference type="InterPro" id="IPR020846">
    <property type="entry name" value="MFS_dom"/>
</dbReference>
<dbReference type="InterPro" id="IPR036259">
    <property type="entry name" value="MFS_trans_sf"/>
</dbReference>
<feature type="transmembrane region" description="Helical" evidence="7">
    <location>
        <begin position="407"/>
        <end position="432"/>
    </location>
</feature>
<sequence>MCAAKSDVVKIASVLSTGVEKVLAANKKANMTNTECGKQQSRSALVQILLGLIANFSSLAPSMSLGFSAIALPALLAENNPHKLDDSQSSWVASIASVATPIGCFISGPISDRYGRKSALISINLVCFLGWIVIAVAYYVPQHQYLILLIGRIITGLSTGLASMPAAVYMAEVSSPSLRGMFTTWNATSFSLGVLLIYALGWILQDNWGIAAAITSIFPCVGLVLVLIYMSESPSWLITKNRVEEAKKSMCKIFGADDYNTSVQEEIETLIFNKEKSRLSENFTNSTESQFTRNLKSLLRPTCLKPFALILTYFFFQQFSGVFVIVFYAVDIVKEVKVTMDPYFAICLIAATRMVAAIIVGFLSKRFGRRPLSLVSGGGMTLCMIILAGYLVFITEGRISKEQFSSLGWLPISLLMTYFFASTLGFLTMPFAMAAEVFPGKIRGMATGLITCLAYLFNFIIVKVYPMMMKEMGNYKVFFFYGAMSLMGTIFIALFLPETKGKTLQEIEEYFGRKKNRKSDNGEGEEIITLKASAA</sequence>
<dbReference type="PROSITE" id="PS00217">
    <property type="entry name" value="SUGAR_TRANSPORT_2"/>
    <property type="match status" value="1"/>
</dbReference>
<keyword evidence="6" id="KW-0813">Transport</keyword>